<dbReference type="Pfam" id="PF16470">
    <property type="entry name" value="S8_pro-domain"/>
    <property type="match status" value="1"/>
</dbReference>
<feature type="chain" id="PRO_5032317771" description="Peptidase S8 pro-domain domain-containing protein" evidence="1">
    <location>
        <begin position="20"/>
        <end position="71"/>
    </location>
</feature>
<comment type="caution">
    <text evidence="3">The sequence shown here is derived from an EMBL/GenBank/DDBJ whole genome shotgun (WGS) entry which is preliminary data.</text>
</comment>
<dbReference type="Gene3D" id="3.30.70.850">
    <property type="entry name" value="Peptidase S8, pro-domain"/>
    <property type="match status" value="1"/>
</dbReference>
<feature type="domain" description="Peptidase S8 pro-domain" evidence="2">
    <location>
        <begin position="28"/>
        <end position="60"/>
    </location>
</feature>
<organism evidence="3 4">
    <name type="scientific">Pieris macdunnoughi</name>
    <dbReference type="NCBI Taxonomy" id="345717"/>
    <lineage>
        <taxon>Eukaryota</taxon>
        <taxon>Metazoa</taxon>
        <taxon>Ecdysozoa</taxon>
        <taxon>Arthropoda</taxon>
        <taxon>Hexapoda</taxon>
        <taxon>Insecta</taxon>
        <taxon>Pterygota</taxon>
        <taxon>Neoptera</taxon>
        <taxon>Endopterygota</taxon>
        <taxon>Lepidoptera</taxon>
        <taxon>Glossata</taxon>
        <taxon>Ditrysia</taxon>
        <taxon>Papilionoidea</taxon>
        <taxon>Pieridae</taxon>
        <taxon>Pierinae</taxon>
        <taxon>Pieris</taxon>
    </lineage>
</organism>
<evidence type="ECO:0000313" key="3">
    <source>
        <dbReference type="EMBL" id="CAF4825663.1"/>
    </source>
</evidence>
<protein>
    <recommendedName>
        <fullName evidence="2">Peptidase S8 pro-domain domain-containing protein</fullName>
    </recommendedName>
</protein>
<name>A0A821QNS3_9NEOP</name>
<dbReference type="OrthoDB" id="6156546at2759"/>
<dbReference type="SUPFAM" id="SSF54897">
    <property type="entry name" value="Protease propeptides/inhibitors"/>
    <property type="match status" value="1"/>
</dbReference>
<dbReference type="InterPro" id="IPR032815">
    <property type="entry name" value="S8_pro-domain"/>
</dbReference>
<evidence type="ECO:0000313" key="4">
    <source>
        <dbReference type="Proteomes" id="UP000663880"/>
    </source>
</evidence>
<feature type="signal peptide" evidence="1">
    <location>
        <begin position="1"/>
        <end position="19"/>
    </location>
</feature>
<dbReference type="EMBL" id="CAJOBZ010000009">
    <property type="protein sequence ID" value="CAF4825663.1"/>
    <property type="molecule type" value="Genomic_DNA"/>
</dbReference>
<gene>
    <name evidence="3" type="ORF">PMACD_LOCUS4881</name>
</gene>
<dbReference type="InterPro" id="IPR038466">
    <property type="entry name" value="S8_pro-domain_sf"/>
</dbReference>
<accession>A0A821QNS3</accession>
<reference evidence="3" key="1">
    <citation type="submission" date="2021-02" db="EMBL/GenBank/DDBJ databases">
        <authorList>
            <person name="Steward A R."/>
        </authorList>
    </citation>
    <scope>NUCLEOTIDE SEQUENCE</scope>
</reference>
<dbReference type="PROSITE" id="PS51257">
    <property type="entry name" value="PROKAR_LIPOPROTEIN"/>
    <property type="match status" value="1"/>
</dbReference>
<proteinExistence type="predicted"/>
<dbReference type="Proteomes" id="UP000663880">
    <property type="component" value="Unassembled WGS sequence"/>
</dbReference>
<sequence length="71" mass="8215">MMMTWRWLALIAALGACWSLPETYYHNHFAIQVLDGPEHVDDIALRHGFDNHGQVSSKKNLLKRSKIILRV</sequence>
<keyword evidence="1" id="KW-0732">Signal</keyword>
<dbReference type="AlphaFoldDB" id="A0A821QNS3"/>
<keyword evidence="4" id="KW-1185">Reference proteome</keyword>
<evidence type="ECO:0000256" key="1">
    <source>
        <dbReference type="SAM" id="SignalP"/>
    </source>
</evidence>
<evidence type="ECO:0000259" key="2">
    <source>
        <dbReference type="Pfam" id="PF16470"/>
    </source>
</evidence>